<gene>
    <name evidence="2" type="ORF">NESM_000729300</name>
</gene>
<dbReference type="AlphaFoldDB" id="A0AAW0EW57"/>
<feature type="compositionally biased region" description="Low complexity" evidence="1">
    <location>
        <begin position="313"/>
        <end position="322"/>
    </location>
</feature>
<evidence type="ECO:0000256" key="1">
    <source>
        <dbReference type="SAM" id="MobiDB-lite"/>
    </source>
</evidence>
<feature type="region of interest" description="Disordered" evidence="1">
    <location>
        <begin position="303"/>
        <end position="322"/>
    </location>
</feature>
<comment type="caution">
    <text evidence="2">The sequence shown here is derived from an EMBL/GenBank/DDBJ whole genome shotgun (WGS) entry which is preliminary data.</text>
</comment>
<accession>A0AAW0EW57</accession>
<organism evidence="2 3">
    <name type="scientific">Novymonas esmeraldas</name>
    <dbReference type="NCBI Taxonomy" id="1808958"/>
    <lineage>
        <taxon>Eukaryota</taxon>
        <taxon>Discoba</taxon>
        <taxon>Euglenozoa</taxon>
        <taxon>Kinetoplastea</taxon>
        <taxon>Metakinetoplastina</taxon>
        <taxon>Trypanosomatida</taxon>
        <taxon>Trypanosomatidae</taxon>
        <taxon>Novymonas</taxon>
    </lineage>
</organism>
<evidence type="ECO:0000313" key="2">
    <source>
        <dbReference type="EMBL" id="KAK7197767.1"/>
    </source>
</evidence>
<feature type="region of interest" description="Disordered" evidence="1">
    <location>
        <begin position="264"/>
        <end position="292"/>
    </location>
</feature>
<feature type="compositionally biased region" description="Low complexity" evidence="1">
    <location>
        <begin position="278"/>
        <end position="292"/>
    </location>
</feature>
<reference evidence="2 3" key="1">
    <citation type="journal article" date="2021" name="MBio">
        <title>A New Model Trypanosomatid, Novymonas esmeraldas: Genomic Perception of Its 'Candidatus Pandoraea novymonadis' Endosymbiont.</title>
        <authorList>
            <person name="Zakharova A."/>
            <person name="Saura A."/>
            <person name="Butenko A."/>
            <person name="Podesvova L."/>
            <person name="Warmusova S."/>
            <person name="Kostygov A.Y."/>
            <person name="Nenarokova A."/>
            <person name="Lukes J."/>
            <person name="Opperdoes F.R."/>
            <person name="Yurchenko V."/>
        </authorList>
    </citation>
    <scope>NUCLEOTIDE SEQUENCE [LARGE SCALE GENOMIC DNA]</scope>
    <source>
        <strain evidence="2 3">E262AT.01</strain>
    </source>
</reference>
<dbReference type="Proteomes" id="UP001430356">
    <property type="component" value="Unassembled WGS sequence"/>
</dbReference>
<proteinExistence type="predicted"/>
<evidence type="ECO:0000313" key="3">
    <source>
        <dbReference type="Proteomes" id="UP001430356"/>
    </source>
</evidence>
<keyword evidence="3" id="KW-1185">Reference proteome</keyword>
<sequence length="356" mass="36293">MAKQQKTKNTPAVAAASAVVPNATLFFSVGPASFADAIVVTKVVSVILPQRHLRDRSVLHDSVLKKLLHRPFEPSADDLAQHADDASQLSSTAAMSSSSSASAPPYVIVHLKSAEVHADTARQANPRGDVQVNVMTTLVAARLKHGICAGVAEVSPFAQCMQVRVPTVAVSAAVAAAEDAAEAEATRLVLGAASHESTRGGDASAPSTTTHECRTGVAEDRQLRVTARCLEDEPVVAGHAVLLISEPAAMRCIAIRPPRAAPGPFSLVEAPQPPHAQPSSSTSATPTDAAAAGEGAAAAAVVASSRGRRSRTSRAAAAAAPARRVVEIECALPVKDGCGAAAAVAGGVGARKRQRA</sequence>
<feature type="region of interest" description="Disordered" evidence="1">
    <location>
        <begin position="193"/>
        <end position="216"/>
    </location>
</feature>
<dbReference type="EMBL" id="JAECZO010000118">
    <property type="protein sequence ID" value="KAK7197767.1"/>
    <property type="molecule type" value="Genomic_DNA"/>
</dbReference>
<protein>
    <submittedName>
        <fullName evidence="2">Uncharacterized protein</fullName>
    </submittedName>
</protein>
<name>A0AAW0EW57_9TRYP</name>